<dbReference type="InParanoid" id="A0A401H0J0"/>
<keyword evidence="3" id="KW-1185">Reference proteome</keyword>
<proteinExistence type="predicted"/>
<protein>
    <submittedName>
        <fullName evidence="2">Uncharacterized protein</fullName>
    </submittedName>
</protein>
<evidence type="ECO:0000256" key="1">
    <source>
        <dbReference type="SAM" id="MobiDB-lite"/>
    </source>
</evidence>
<name>A0A401H0J0_9APHY</name>
<dbReference type="AlphaFoldDB" id="A0A401H0J0"/>
<reference evidence="2 3" key="1">
    <citation type="journal article" date="2018" name="Sci. Rep.">
        <title>Genome sequence of the cauliflower mushroom Sparassis crispa (Hanabiratake) and its association with beneficial usage.</title>
        <authorList>
            <person name="Kiyama R."/>
            <person name="Furutani Y."/>
            <person name="Kawaguchi K."/>
            <person name="Nakanishi T."/>
        </authorList>
    </citation>
    <scope>NUCLEOTIDE SEQUENCE [LARGE SCALE GENOMIC DNA]</scope>
</reference>
<dbReference type="Proteomes" id="UP000287166">
    <property type="component" value="Unassembled WGS sequence"/>
</dbReference>
<organism evidence="2 3">
    <name type="scientific">Sparassis crispa</name>
    <dbReference type="NCBI Taxonomy" id="139825"/>
    <lineage>
        <taxon>Eukaryota</taxon>
        <taxon>Fungi</taxon>
        <taxon>Dikarya</taxon>
        <taxon>Basidiomycota</taxon>
        <taxon>Agaricomycotina</taxon>
        <taxon>Agaricomycetes</taxon>
        <taxon>Polyporales</taxon>
        <taxon>Sparassidaceae</taxon>
        <taxon>Sparassis</taxon>
    </lineage>
</organism>
<evidence type="ECO:0000313" key="2">
    <source>
        <dbReference type="EMBL" id="GBE87923.1"/>
    </source>
</evidence>
<dbReference type="GeneID" id="38784840"/>
<dbReference type="EMBL" id="BFAD01000012">
    <property type="protein sequence ID" value="GBE87923.1"/>
    <property type="molecule type" value="Genomic_DNA"/>
</dbReference>
<sequence length="51" mass="5341">MLVIEQREGAPSGAPSQIDSHNQRAVGEATARSDEVSLIVVDPVVAIGTRI</sequence>
<gene>
    <name evidence="2" type="ORF">SCP_1201490</name>
</gene>
<feature type="region of interest" description="Disordered" evidence="1">
    <location>
        <begin position="1"/>
        <end position="22"/>
    </location>
</feature>
<accession>A0A401H0J0</accession>
<comment type="caution">
    <text evidence="2">The sequence shown here is derived from an EMBL/GenBank/DDBJ whole genome shotgun (WGS) entry which is preliminary data.</text>
</comment>
<evidence type="ECO:0000313" key="3">
    <source>
        <dbReference type="Proteomes" id="UP000287166"/>
    </source>
</evidence>
<dbReference type="RefSeq" id="XP_027618836.1">
    <property type="nucleotide sequence ID" value="XM_027763035.1"/>
</dbReference>